<dbReference type="Gene3D" id="3.30.530.20">
    <property type="match status" value="1"/>
</dbReference>
<proteinExistence type="predicted"/>
<gene>
    <name evidence="1" type="ORF">PPSIR1_17455</name>
</gene>
<protein>
    <submittedName>
        <fullName evidence="1">Uncharacterized protein</fullName>
    </submittedName>
</protein>
<dbReference type="CDD" id="cd07821">
    <property type="entry name" value="PYR_PYL_RCAR_like"/>
    <property type="match status" value="1"/>
</dbReference>
<dbReference type="Pfam" id="PF10604">
    <property type="entry name" value="Polyketide_cyc2"/>
    <property type="match status" value="1"/>
</dbReference>
<keyword evidence="2" id="KW-1185">Reference proteome</keyword>
<sequence length="164" mass="18442">MEFITQLELNTPARAAWTVLGERFGQIAEWTGSIETSRLIGELGVGAQRVCRSSQSFGPFPASIVTETLEEYDPAQMRFRYTAVEGIPAMFTRATNLWRIESLGPSRCRLTSRAELRMAWWAAPMAPLVRVMMRKPMQEFERELRGAVEREASAGVERVAACPT</sequence>
<dbReference type="EMBL" id="ABCS01000049">
    <property type="protein sequence ID" value="EDM77269.1"/>
    <property type="molecule type" value="Genomic_DNA"/>
</dbReference>
<name>A6GA56_9BACT</name>
<comment type="caution">
    <text evidence="1">The sequence shown here is derived from an EMBL/GenBank/DDBJ whole genome shotgun (WGS) entry which is preliminary data.</text>
</comment>
<organism evidence="1 2">
    <name type="scientific">Plesiocystis pacifica SIR-1</name>
    <dbReference type="NCBI Taxonomy" id="391625"/>
    <lineage>
        <taxon>Bacteria</taxon>
        <taxon>Pseudomonadati</taxon>
        <taxon>Myxococcota</taxon>
        <taxon>Polyangia</taxon>
        <taxon>Nannocystales</taxon>
        <taxon>Nannocystaceae</taxon>
        <taxon>Plesiocystis</taxon>
    </lineage>
</organism>
<accession>A6GA56</accession>
<evidence type="ECO:0000313" key="1">
    <source>
        <dbReference type="EMBL" id="EDM77269.1"/>
    </source>
</evidence>
<dbReference type="SUPFAM" id="SSF55961">
    <property type="entry name" value="Bet v1-like"/>
    <property type="match status" value="1"/>
</dbReference>
<dbReference type="OrthoDB" id="6981485at2"/>
<dbReference type="InterPro" id="IPR023393">
    <property type="entry name" value="START-like_dom_sf"/>
</dbReference>
<dbReference type="RefSeq" id="WP_006973598.1">
    <property type="nucleotide sequence ID" value="NZ_ABCS01000049.1"/>
</dbReference>
<reference evidence="1 2" key="1">
    <citation type="submission" date="2007-06" db="EMBL/GenBank/DDBJ databases">
        <authorList>
            <person name="Shimkets L."/>
            <person name="Ferriera S."/>
            <person name="Johnson J."/>
            <person name="Kravitz S."/>
            <person name="Beeson K."/>
            <person name="Sutton G."/>
            <person name="Rogers Y.-H."/>
            <person name="Friedman R."/>
            <person name="Frazier M."/>
            <person name="Venter J.C."/>
        </authorList>
    </citation>
    <scope>NUCLEOTIDE SEQUENCE [LARGE SCALE GENOMIC DNA]</scope>
    <source>
        <strain evidence="1 2">SIR-1</strain>
    </source>
</reference>
<dbReference type="STRING" id="391625.PPSIR1_17455"/>
<evidence type="ECO:0000313" key="2">
    <source>
        <dbReference type="Proteomes" id="UP000005801"/>
    </source>
</evidence>
<dbReference type="InterPro" id="IPR019587">
    <property type="entry name" value="Polyketide_cyclase/dehydratase"/>
</dbReference>
<dbReference type="Proteomes" id="UP000005801">
    <property type="component" value="Unassembled WGS sequence"/>
</dbReference>
<dbReference type="AlphaFoldDB" id="A6GA56"/>